<dbReference type="InterPro" id="IPR025633">
    <property type="entry name" value="DUF4291"/>
</dbReference>
<evidence type="ECO:0008006" key="4">
    <source>
        <dbReference type="Google" id="ProtNLM"/>
    </source>
</evidence>
<feature type="compositionally biased region" description="Basic and acidic residues" evidence="1">
    <location>
        <begin position="146"/>
        <end position="166"/>
    </location>
</feature>
<feature type="region of interest" description="Disordered" evidence="1">
    <location>
        <begin position="127"/>
        <end position="176"/>
    </location>
</feature>
<dbReference type="Proteomes" id="UP000070501">
    <property type="component" value="Unassembled WGS sequence"/>
</dbReference>
<dbReference type="STRING" id="196109.A0A136J3W9"/>
<organism evidence="2 3">
    <name type="scientific">Microdochium bolleyi</name>
    <dbReference type="NCBI Taxonomy" id="196109"/>
    <lineage>
        <taxon>Eukaryota</taxon>
        <taxon>Fungi</taxon>
        <taxon>Dikarya</taxon>
        <taxon>Ascomycota</taxon>
        <taxon>Pezizomycotina</taxon>
        <taxon>Sordariomycetes</taxon>
        <taxon>Xylariomycetidae</taxon>
        <taxon>Xylariales</taxon>
        <taxon>Microdochiaceae</taxon>
        <taxon>Microdochium</taxon>
    </lineage>
</organism>
<gene>
    <name evidence="2" type="ORF">Micbo1qcDRAFT_203920</name>
</gene>
<proteinExistence type="predicted"/>
<dbReference type="Pfam" id="PF14124">
    <property type="entry name" value="DUF4291"/>
    <property type="match status" value="1"/>
</dbReference>
<sequence>MPPTTTPFRQIRAKCDRTPATTTLTSPVATSINTHDREDDLITVYQAYNAAIATAACAAQRLDASPRFKLTRMTWVKPSWCWMMYRAGYSHKDANQERILALRMRRADLWALLRMAELTTRAPSPTITSDAAKVAGGASARNGKAGHRDGNDPAKDGDIVKDRAGESHASGVKSDKVKVQWDPERDAHIEKLAYRSIQIGIPAALAARWIAEWIVDITDVTDTARELKMTLDEEPTIADGELVERGLCPVEEEIVVPADLREILRMDLPDTA</sequence>
<dbReference type="PANTHER" id="PTHR38567">
    <property type="entry name" value="DUF4291 DOMAIN-CONTAINING PROTEIN"/>
    <property type="match status" value="1"/>
</dbReference>
<name>A0A136J3W9_9PEZI</name>
<evidence type="ECO:0000313" key="3">
    <source>
        <dbReference type="Proteomes" id="UP000070501"/>
    </source>
</evidence>
<protein>
    <recommendedName>
        <fullName evidence="4">ATP-dependent RNA helicase DHX8</fullName>
    </recommendedName>
</protein>
<dbReference type="PANTHER" id="PTHR38567:SF1">
    <property type="entry name" value="DUF4291 DOMAIN-CONTAINING PROTEIN"/>
    <property type="match status" value="1"/>
</dbReference>
<accession>A0A136J3W9</accession>
<dbReference type="EMBL" id="KQ964249">
    <property type="protein sequence ID" value="KXJ91875.1"/>
    <property type="molecule type" value="Genomic_DNA"/>
</dbReference>
<evidence type="ECO:0000313" key="2">
    <source>
        <dbReference type="EMBL" id="KXJ91875.1"/>
    </source>
</evidence>
<keyword evidence="3" id="KW-1185">Reference proteome</keyword>
<dbReference type="AlphaFoldDB" id="A0A136J3W9"/>
<evidence type="ECO:0000256" key="1">
    <source>
        <dbReference type="SAM" id="MobiDB-lite"/>
    </source>
</evidence>
<reference evidence="3" key="1">
    <citation type="submission" date="2016-02" db="EMBL/GenBank/DDBJ databases">
        <title>Draft genome sequence of Microdochium bolleyi, a fungal endophyte of beachgrass.</title>
        <authorList>
            <consortium name="DOE Joint Genome Institute"/>
            <person name="David A.S."/>
            <person name="May G."/>
            <person name="Haridas S."/>
            <person name="Lim J."/>
            <person name="Wang M."/>
            <person name="Labutti K."/>
            <person name="Lipzen A."/>
            <person name="Barry K."/>
            <person name="Grigoriev I.V."/>
        </authorList>
    </citation>
    <scope>NUCLEOTIDE SEQUENCE [LARGE SCALE GENOMIC DNA]</scope>
    <source>
        <strain evidence="3">J235TASD1</strain>
    </source>
</reference>
<dbReference type="OrthoDB" id="413653at2759"/>
<dbReference type="InParanoid" id="A0A136J3W9"/>